<dbReference type="WBParaSite" id="nRc.2.0.1.t23505-RA">
    <property type="protein sequence ID" value="nRc.2.0.1.t23505-RA"/>
    <property type="gene ID" value="nRc.2.0.1.g23505"/>
</dbReference>
<proteinExistence type="predicted"/>
<name>A0A915JCI4_ROMCU</name>
<organism evidence="1 2">
    <name type="scientific">Romanomermis culicivorax</name>
    <name type="common">Nematode worm</name>
    <dbReference type="NCBI Taxonomy" id="13658"/>
    <lineage>
        <taxon>Eukaryota</taxon>
        <taxon>Metazoa</taxon>
        <taxon>Ecdysozoa</taxon>
        <taxon>Nematoda</taxon>
        <taxon>Enoplea</taxon>
        <taxon>Dorylaimia</taxon>
        <taxon>Mermithida</taxon>
        <taxon>Mermithoidea</taxon>
        <taxon>Mermithidae</taxon>
        <taxon>Romanomermis</taxon>
    </lineage>
</organism>
<dbReference type="Proteomes" id="UP000887565">
    <property type="component" value="Unplaced"/>
</dbReference>
<evidence type="ECO:0000313" key="2">
    <source>
        <dbReference type="WBParaSite" id="nRc.2.0.1.t23505-RA"/>
    </source>
</evidence>
<dbReference type="AlphaFoldDB" id="A0A915JCI4"/>
<reference evidence="2" key="1">
    <citation type="submission" date="2022-11" db="UniProtKB">
        <authorList>
            <consortium name="WormBaseParasite"/>
        </authorList>
    </citation>
    <scope>IDENTIFICATION</scope>
</reference>
<protein>
    <submittedName>
        <fullName evidence="2">Uncharacterized protein</fullName>
    </submittedName>
</protein>
<evidence type="ECO:0000313" key="1">
    <source>
        <dbReference type="Proteomes" id="UP000887565"/>
    </source>
</evidence>
<accession>A0A915JCI4</accession>
<sequence length="93" mass="9908">MQMEQPNLKSTKLGADVNVILLRTGGYSIKAEVKMGVTCQLLWQSPWYSLCPTTSTGIIPIIEGGGPQAQAPACSQQALGNPLGVILKNRVII</sequence>
<keyword evidence="1" id="KW-1185">Reference proteome</keyword>